<keyword evidence="2" id="KW-1185">Reference proteome</keyword>
<dbReference type="Proteomes" id="UP000564644">
    <property type="component" value="Unassembled WGS sequence"/>
</dbReference>
<protein>
    <submittedName>
        <fullName evidence="1">Glycosyl hydrolase</fullName>
    </submittedName>
</protein>
<evidence type="ECO:0000313" key="1">
    <source>
        <dbReference type="EMBL" id="MBB6735426.1"/>
    </source>
</evidence>
<dbReference type="GO" id="GO:0010411">
    <property type="term" value="P:xyloglucan metabolic process"/>
    <property type="evidence" value="ECO:0007669"/>
    <property type="project" value="TreeGrafter"/>
</dbReference>
<dbReference type="Gene3D" id="2.130.10.10">
    <property type="entry name" value="YVTN repeat-like/Quinoprotein amine dehydrogenase"/>
    <property type="match status" value="1"/>
</dbReference>
<organism evidence="1 2">
    <name type="scientific">Cohnella zeiphila</name>
    <dbReference type="NCBI Taxonomy" id="2761120"/>
    <lineage>
        <taxon>Bacteria</taxon>
        <taxon>Bacillati</taxon>
        <taxon>Bacillota</taxon>
        <taxon>Bacilli</taxon>
        <taxon>Bacillales</taxon>
        <taxon>Paenibacillaceae</taxon>
        <taxon>Cohnella</taxon>
    </lineage>
</organism>
<dbReference type="RefSeq" id="WP_185133080.1">
    <property type="nucleotide sequence ID" value="NZ_JACJVO010000048.1"/>
</dbReference>
<reference evidence="1 2" key="1">
    <citation type="submission" date="2020-08" db="EMBL/GenBank/DDBJ databases">
        <title>Cohnella phylogeny.</title>
        <authorList>
            <person name="Dunlap C."/>
        </authorList>
    </citation>
    <scope>NUCLEOTIDE SEQUENCE [LARGE SCALE GENOMIC DNA]</scope>
    <source>
        <strain evidence="1 2">CBP 2801</strain>
    </source>
</reference>
<proteinExistence type="predicted"/>
<dbReference type="InterPro" id="IPR052025">
    <property type="entry name" value="Xyloglucanase_GH74"/>
</dbReference>
<dbReference type="PANTHER" id="PTHR43739:SF5">
    <property type="entry name" value="EXO-ALPHA-SIALIDASE"/>
    <property type="match status" value="1"/>
</dbReference>
<dbReference type="EMBL" id="JACJVO010000048">
    <property type="protein sequence ID" value="MBB6735426.1"/>
    <property type="molecule type" value="Genomic_DNA"/>
</dbReference>
<dbReference type="PANTHER" id="PTHR43739">
    <property type="entry name" value="XYLOGLUCANASE (EUROFUNG)"/>
    <property type="match status" value="1"/>
</dbReference>
<dbReference type="GO" id="GO:0016787">
    <property type="term" value="F:hydrolase activity"/>
    <property type="evidence" value="ECO:0007669"/>
    <property type="project" value="UniProtKB-KW"/>
</dbReference>
<keyword evidence="1" id="KW-0378">Hydrolase</keyword>
<dbReference type="AlphaFoldDB" id="A0A7X0VYW9"/>
<evidence type="ECO:0000313" key="2">
    <source>
        <dbReference type="Proteomes" id="UP000564644"/>
    </source>
</evidence>
<name>A0A7X0VYW9_9BACL</name>
<comment type="caution">
    <text evidence="1">The sequence shown here is derived from an EMBL/GenBank/DDBJ whole genome shotgun (WGS) entry which is preliminary data.</text>
</comment>
<gene>
    <name evidence="1" type="ORF">H7C18_31405</name>
</gene>
<accession>A0A7X0VYW9</accession>
<dbReference type="InterPro" id="IPR036278">
    <property type="entry name" value="Sialidase_sf"/>
</dbReference>
<sequence length="355" mass="38780">MKRFLLCMPEELVVADDLGGAYRLQYMLRGMQPTCAAADPFASDRLYCGTDGQGLWVSDDGGDHWTSLQDGIPDGTITSVFVSPSRRNGRFGVVYAGTELSSVYVSEDGGSRWTECGDIRSLSSYAKWSFPPKPETHNVRTIAEDAARGGLYVAIEAGALIRMRDSGGEWIDTEPGHPLDAHALITHPKRPNRVHAACSDGVAVPGRSVLASLDGGNTWAPDSDGLEHRYLFGMAVDSHDPDILLVSASEDARAAYDHSAAHSVIYRKQGSRPWRKVQRGLPPAQGTMVANLAADPAEPGVFYALNNRGLYRSADSGITWNAMELEWKEEYIRQQPHRRHRSALLVLNKDSGGSR</sequence>
<dbReference type="SUPFAM" id="SSF110296">
    <property type="entry name" value="Oligoxyloglucan reducing end-specific cellobiohydrolase"/>
    <property type="match status" value="1"/>
</dbReference>
<dbReference type="InterPro" id="IPR015943">
    <property type="entry name" value="WD40/YVTN_repeat-like_dom_sf"/>
</dbReference>
<dbReference type="SUPFAM" id="SSF50939">
    <property type="entry name" value="Sialidases"/>
    <property type="match status" value="1"/>
</dbReference>